<protein>
    <recommendedName>
        <fullName evidence="4">Jacalin-type lectin domain-containing protein</fullName>
    </recommendedName>
</protein>
<evidence type="ECO:0000313" key="2">
    <source>
        <dbReference type="EMBL" id="KAL2071200.1"/>
    </source>
</evidence>
<evidence type="ECO:0000313" key="3">
    <source>
        <dbReference type="Proteomes" id="UP001595075"/>
    </source>
</evidence>
<dbReference type="Gene3D" id="2.170.15.10">
    <property type="entry name" value="Proaerolysin, chain A, domain 3"/>
    <property type="match status" value="1"/>
</dbReference>
<dbReference type="EMBL" id="JAZHXI010000005">
    <property type="protein sequence ID" value="KAL2071200.1"/>
    <property type="molecule type" value="Genomic_DNA"/>
</dbReference>
<sequence>MSYPKNAWVDNTPVGGVGGANFEIVSPVGALVKSLRVFHRIDKNKKTWLRGLDVTFSNGTHGKTGTCDDGSSFEEFIFHSGAKPHKIGGMSLWGMGTAKWDQVRKMEFYTEDNMKFGIGDTKGCPQAYRMDVGSGILIGFKGASGGEIDSLAPIFLKPLKKLSISKVEYPKLDLENTDFMEMQTLDKATARYNGVPWTFSLDKTRSVILTTTWNQKFTVELGTEIVFEQNLLVADFQEKLSLKIGGQLDRGGSEAKTELVTSKFTALIKSKEDEVEATVTYWSGTLDLDYTGVLNFVLQDGQTFSVPTEGSLSQVVCTKSILTLMPLNPLPNEENRELEEGDTGGEYTEAQTENEERSPEDGAEEEQACGTIDEEQPQVDEDGEPLATEPGTNYNENGSWAGDESKSVRDINGGPMESESYGNEESEEIPQEEASDEQAFEGAPEEDMQEEDPIESESYGNEEFEEIPQEEASDEQVFEAAPEEDMQEENYGENVEEEVQDYAQEENQAEESADAPDYTAISEETTTEDYSEDSPQELYRREYPEEDQA</sequence>
<dbReference type="SUPFAM" id="SSF51101">
    <property type="entry name" value="Mannose-binding lectins"/>
    <property type="match status" value="1"/>
</dbReference>
<organism evidence="2 3">
    <name type="scientific">Oculimacula yallundae</name>
    <dbReference type="NCBI Taxonomy" id="86028"/>
    <lineage>
        <taxon>Eukaryota</taxon>
        <taxon>Fungi</taxon>
        <taxon>Dikarya</taxon>
        <taxon>Ascomycota</taxon>
        <taxon>Pezizomycotina</taxon>
        <taxon>Leotiomycetes</taxon>
        <taxon>Helotiales</taxon>
        <taxon>Ploettnerulaceae</taxon>
        <taxon>Oculimacula</taxon>
    </lineage>
</organism>
<evidence type="ECO:0008006" key="4">
    <source>
        <dbReference type="Google" id="ProtNLM"/>
    </source>
</evidence>
<feature type="compositionally biased region" description="Acidic residues" evidence="1">
    <location>
        <begin position="361"/>
        <end position="384"/>
    </location>
</feature>
<feature type="compositionally biased region" description="Acidic residues" evidence="1">
    <location>
        <begin position="422"/>
        <end position="514"/>
    </location>
</feature>
<keyword evidence="3" id="KW-1185">Reference proteome</keyword>
<dbReference type="Proteomes" id="UP001595075">
    <property type="component" value="Unassembled WGS sequence"/>
</dbReference>
<name>A0ABR4CN18_9HELO</name>
<dbReference type="Gene3D" id="2.100.10.30">
    <property type="entry name" value="Jacalin-like lectin domain"/>
    <property type="match status" value="1"/>
</dbReference>
<dbReference type="InterPro" id="IPR036404">
    <property type="entry name" value="Jacalin-like_lectin_dom_sf"/>
</dbReference>
<comment type="caution">
    <text evidence="2">The sequence shown here is derived from an EMBL/GenBank/DDBJ whole genome shotgun (WGS) entry which is preliminary data.</text>
</comment>
<reference evidence="2 3" key="1">
    <citation type="journal article" date="2024" name="Commun. Biol.">
        <title>Comparative genomic analysis of thermophilic fungi reveals convergent evolutionary adaptations and gene losses.</title>
        <authorList>
            <person name="Steindorff A.S."/>
            <person name="Aguilar-Pontes M.V."/>
            <person name="Robinson A.J."/>
            <person name="Andreopoulos B."/>
            <person name="LaButti K."/>
            <person name="Kuo A."/>
            <person name="Mondo S."/>
            <person name="Riley R."/>
            <person name="Otillar R."/>
            <person name="Haridas S."/>
            <person name="Lipzen A."/>
            <person name="Grimwood J."/>
            <person name="Schmutz J."/>
            <person name="Clum A."/>
            <person name="Reid I.D."/>
            <person name="Moisan M.C."/>
            <person name="Butler G."/>
            <person name="Nguyen T.T.M."/>
            <person name="Dewar K."/>
            <person name="Conant G."/>
            <person name="Drula E."/>
            <person name="Henrissat B."/>
            <person name="Hansel C."/>
            <person name="Singer S."/>
            <person name="Hutchinson M.I."/>
            <person name="de Vries R.P."/>
            <person name="Natvig D.O."/>
            <person name="Powell A.J."/>
            <person name="Tsang A."/>
            <person name="Grigoriev I.V."/>
        </authorList>
    </citation>
    <scope>NUCLEOTIDE SEQUENCE [LARGE SCALE GENOMIC DNA]</scope>
    <source>
        <strain evidence="2 3">CBS 494.80</strain>
    </source>
</reference>
<evidence type="ECO:0000256" key="1">
    <source>
        <dbReference type="SAM" id="MobiDB-lite"/>
    </source>
</evidence>
<accession>A0ABR4CN18</accession>
<proteinExistence type="predicted"/>
<gene>
    <name evidence="2" type="ORF">VTL71DRAFT_12435</name>
</gene>
<feature type="compositionally biased region" description="Acidic residues" evidence="1">
    <location>
        <begin position="525"/>
        <end position="535"/>
    </location>
</feature>
<feature type="region of interest" description="Disordered" evidence="1">
    <location>
        <begin position="326"/>
        <end position="549"/>
    </location>
</feature>